<organism evidence="5 6">
    <name type="scientific">Rhodoglobus vestalii</name>
    <dbReference type="NCBI Taxonomy" id="193384"/>
    <lineage>
        <taxon>Bacteria</taxon>
        <taxon>Bacillati</taxon>
        <taxon>Actinomycetota</taxon>
        <taxon>Actinomycetes</taxon>
        <taxon>Micrococcales</taxon>
        <taxon>Microbacteriaceae</taxon>
        <taxon>Rhodoglobus</taxon>
    </lineage>
</organism>
<evidence type="ECO:0000259" key="3">
    <source>
        <dbReference type="Pfam" id="PF00534"/>
    </source>
</evidence>
<dbReference type="RefSeq" id="WP_141991014.1">
    <property type="nucleotide sequence ID" value="NZ_VFRA01000001.1"/>
</dbReference>
<protein>
    <submittedName>
        <fullName evidence="5">Glycosyltransferase involved in cell wall biosynthesis</fullName>
    </submittedName>
</protein>
<dbReference type="Pfam" id="PF13439">
    <property type="entry name" value="Glyco_transf_4"/>
    <property type="match status" value="1"/>
</dbReference>
<dbReference type="PANTHER" id="PTHR46401">
    <property type="entry name" value="GLYCOSYLTRANSFERASE WBBK-RELATED"/>
    <property type="match status" value="1"/>
</dbReference>
<sequence length="376" mass="41191">MTTLRVIIDEMLSPTRGSVARYSEELTRGLIASAPRNCFVEGFVSASAEAEYALIHERLPDLAALHKSALSRRELRASWHHGFTKVPGSGMLHAPSLLAPLRRHDRLNRGDQIVVTVHDTVAWTRPESLGNRQAAWSRAMLNRAEKFADAIVVPSHTVAEQLDDVANFGERVRVISGAASTSLRVPDNVDERASELELPQRFLLAIGGLETHRAIDHLIRALRELDDDVTLLLVGPEPEDDTVAAFVAAEGLTPERVRCLGTLSDEDLSVAFDRAAAFVYPNLDVGFGMPVLEALSFGTPVVHSDAPALLELAVDAGVVVEREPAEGYSEALADGISRVLNDAEFAERLLYSGQDRARAFNWRMSAEKVWQLHADL</sequence>
<evidence type="ECO:0000256" key="2">
    <source>
        <dbReference type="ARBA" id="ARBA00022679"/>
    </source>
</evidence>
<evidence type="ECO:0000313" key="5">
    <source>
        <dbReference type="EMBL" id="TQO20747.1"/>
    </source>
</evidence>
<keyword evidence="2 5" id="KW-0808">Transferase</keyword>
<dbReference type="Pfam" id="PF00534">
    <property type="entry name" value="Glycos_transf_1"/>
    <property type="match status" value="1"/>
</dbReference>
<dbReference type="InterPro" id="IPR028098">
    <property type="entry name" value="Glyco_trans_4-like_N"/>
</dbReference>
<dbReference type="SUPFAM" id="SSF53756">
    <property type="entry name" value="UDP-Glycosyltransferase/glycogen phosphorylase"/>
    <property type="match status" value="1"/>
</dbReference>
<dbReference type="GO" id="GO:0016757">
    <property type="term" value="F:glycosyltransferase activity"/>
    <property type="evidence" value="ECO:0007669"/>
    <property type="project" value="UniProtKB-KW"/>
</dbReference>
<feature type="domain" description="Glycosyltransferase subfamily 4-like N-terminal" evidence="4">
    <location>
        <begin position="60"/>
        <end position="177"/>
    </location>
</feature>
<evidence type="ECO:0000313" key="6">
    <source>
        <dbReference type="Proteomes" id="UP000316560"/>
    </source>
</evidence>
<dbReference type="EMBL" id="VFRA01000001">
    <property type="protein sequence ID" value="TQO20747.1"/>
    <property type="molecule type" value="Genomic_DNA"/>
</dbReference>
<name>A0A8H2K9S1_9MICO</name>
<dbReference type="CDD" id="cd03809">
    <property type="entry name" value="GT4_MtfB-like"/>
    <property type="match status" value="1"/>
</dbReference>
<keyword evidence="6" id="KW-1185">Reference proteome</keyword>
<dbReference type="OrthoDB" id="9801609at2"/>
<accession>A0A8H2K9S1</accession>
<dbReference type="GO" id="GO:0009103">
    <property type="term" value="P:lipopolysaccharide biosynthetic process"/>
    <property type="evidence" value="ECO:0007669"/>
    <property type="project" value="TreeGrafter"/>
</dbReference>
<feature type="domain" description="Glycosyl transferase family 1" evidence="3">
    <location>
        <begin position="194"/>
        <end position="354"/>
    </location>
</feature>
<evidence type="ECO:0000259" key="4">
    <source>
        <dbReference type="Pfam" id="PF13439"/>
    </source>
</evidence>
<dbReference type="Gene3D" id="3.40.50.2000">
    <property type="entry name" value="Glycogen Phosphorylase B"/>
    <property type="match status" value="2"/>
</dbReference>
<gene>
    <name evidence="5" type="ORF">FB472_2399</name>
</gene>
<dbReference type="Proteomes" id="UP000316560">
    <property type="component" value="Unassembled WGS sequence"/>
</dbReference>
<keyword evidence="1" id="KW-0328">Glycosyltransferase</keyword>
<evidence type="ECO:0000256" key="1">
    <source>
        <dbReference type="ARBA" id="ARBA00022676"/>
    </source>
</evidence>
<comment type="caution">
    <text evidence="5">The sequence shown here is derived from an EMBL/GenBank/DDBJ whole genome shotgun (WGS) entry which is preliminary data.</text>
</comment>
<reference evidence="5 6" key="1">
    <citation type="submission" date="2019-06" db="EMBL/GenBank/DDBJ databases">
        <title>Sequencing the genomes of 1000 actinobacteria strains.</title>
        <authorList>
            <person name="Klenk H.-P."/>
        </authorList>
    </citation>
    <scope>NUCLEOTIDE SEQUENCE [LARGE SCALE GENOMIC DNA]</scope>
    <source>
        <strain evidence="5 6">DSM 21947</strain>
    </source>
</reference>
<proteinExistence type="predicted"/>
<dbReference type="AlphaFoldDB" id="A0A8H2K9S1"/>
<dbReference type="InterPro" id="IPR001296">
    <property type="entry name" value="Glyco_trans_1"/>
</dbReference>
<dbReference type="PANTHER" id="PTHR46401:SF2">
    <property type="entry name" value="GLYCOSYLTRANSFERASE WBBK-RELATED"/>
    <property type="match status" value="1"/>
</dbReference>